<evidence type="ECO:0000256" key="1">
    <source>
        <dbReference type="ARBA" id="ARBA00009670"/>
    </source>
</evidence>
<comment type="caution">
    <text evidence="4">The sequence shown here is derived from an EMBL/GenBank/DDBJ whole genome shotgun (WGS) entry which is preliminary data.</text>
</comment>
<dbReference type="GO" id="GO:0016301">
    <property type="term" value="F:kinase activity"/>
    <property type="evidence" value="ECO:0007669"/>
    <property type="project" value="UniProtKB-KW"/>
</dbReference>
<dbReference type="Pfam" id="PF03109">
    <property type="entry name" value="ABC1"/>
    <property type="match status" value="1"/>
</dbReference>
<evidence type="ECO:0000259" key="3">
    <source>
        <dbReference type="Pfam" id="PF03109"/>
    </source>
</evidence>
<name>A0A6I4T775_9SPHN</name>
<accession>A0A6I4T775</accession>
<dbReference type="InterPro" id="IPR050154">
    <property type="entry name" value="UbiB_kinase"/>
</dbReference>
<dbReference type="Proteomes" id="UP000438476">
    <property type="component" value="Unassembled WGS sequence"/>
</dbReference>
<comment type="similarity">
    <text evidence="1">Belongs to the protein kinase superfamily. ADCK protein kinase family.</text>
</comment>
<gene>
    <name evidence="4" type="ORF">GRI91_09930</name>
</gene>
<evidence type="ECO:0000313" key="5">
    <source>
        <dbReference type="Proteomes" id="UP000438476"/>
    </source>
</evidence>
<keyword evidence="2" id="KW-0472">Membrane</keyword>
<reference evidence="4 5" key="1">
    <citation type="submission" date="2019-12" db="EMBL/GenBank/DDBJ databases">
        <title>Genomic-based taxomic classification of the family Erythrobacteraceae.</title>
        <authorList>
            <person name="Xu L."/>
        </authorList>
    </citation>
    <scope>NUCLEOTIDE SEQUENCE [LARGE SCALE GENOMIC DNA]</scope>
    <source>
        <strain evidence="4 5">LMG 29518</strain>
    </source>
</reference>
<proteinExistence type="inferred from homology"/>
<sequence>MLKSIIVAARDRERLGEIALIATRFGLTSLLARFGIADSEAEEPGNDMPRRVRQALEELGPTFVKLGQILATRRDLLGEEWTAELEKLQSSAPMLPFADLRGQVEEALGDAPENIFAHFDEAPLAAASIAQVHRGTLEDGTEVAIKIRRPGIRRRMESDLRLIRQFAALAEKSSAEARRIRPHKLVTQLAEDILEELDFTREGRNADALRSDLADEQRVVVPAIHWDYSSAKLLVMDFIEGVPPREPAELRSAGIDPSRIADLGAELVLEMVLVNGRFHGDPHPGNLLCLPGDRLALLDLGSMGQLGPRRQHEFLTFLLSLRNSNPQGVADMLGLWSEDSQVSRAVLLKASEKLVARHGSGALVLSAMMEDFFPLLRKEGLTLPPDLLLIFKAMVTMDGVLSRIEPDFDLSAALQGMKGRLLANRLERLTGAGRQEALLLELSRIAEELPHTLRMVSHWLERQNEAPPQTSVLHSQMAASIRQAGAMIAISVLILSVVLAVN</sequence>
<dbReference type="EMBL" id="WTYT01000004">
    <property type="protein sequence ID" value="MXO66072.1"/>
    <property type="molecule type" value="Genomic_DNA"/>
</dbReference>
<dbReference type="RefSeq" id="WP_160736520.1">
    <property type="nucleotide sequence ID" value="NZ_WTYT01000004.1"/>
</dbReference>
<keyword evidence="4" id="KW-0418">Kinase</keyword>
<dbReference type="PANTHER" id="PTHR10566">
    <property type="entry name" value="CHAPERONE-ACTIVITY OF BC1 COMPLEX CABC1 -RELATED"/>
    <property type="match status" value="1"/>
</dbReference>
<feature type="domain" description="ABC1 atypical kinase-like" evidence="3">
    <location>
        <begin position="87"/>
        <end position="332"/>
    </location>
</feature>
<evidence type="ECO:0000313" key="4">
    <source>
        <dbReference type="EMBL" id="MXO66072.1"/>
    </source>
</evidence>
<dbReference type="AlphaFoldDB" id="A0A6I4T775"/>
<dbReference type="PANTHER" id="PTHR10566:SF113">
    <property type="entry name" value="PROTEIN ACTIVITY OF BC1 COMPLEX KINASE 7, CHLOROPLASTIC"/>
    <property type="match status" value="1"/>
</dbReference>
<feature type="transmembrane region" description="Helical" evidence="2">
    <location>
        <begin position="484"/>
        <end position="501"/>
    </location>
</feature>
<dbReference type="InterPro" id="IPR011009">
    <property type="entry name" value="Kinase-like_dom_sf"/>
</dbReference>
<keyword evidence="5" id="KW-1185">Reference proteome</keyword>
<evidence type="ECO:0000256" key="2">
    <source>
        <dbReference type="SAM" id="Phobius"/>
    </source>
</evidence>
<organism evidence="4 5">
    <name type="scientific">Altericroceibacterium endophyticum</name>
    <dbReference type="NCBI Taxonomy" id="1808508"/>
    <lineage>
        <taxon>Bacteria</taxon>
        <taxon>Pseudomonadati</taxon>
        <taxon>Pseudomonadota</taxon>
        <taxon>Alphaproteobacteria</taxon>
        <taxon>Sphingomonadales</taxon>
        <taxon>Erythrobacteraceae</taxon>
        <taxon>Altericroceibacterium</taxon>
    </lineage>
</organism>
<keyword evidence="4" id="KW-0808">Transferase</keyword>
<dbReference type="InterPro" id="IPR004147">
    <property type="entry name" value="ABC1_dom"/>
</dbReference>
<dbReference type="CDD" id="cd05121">
    <property type="entry name" value="ABC1_ADCK3-like"/>
    <property type="match status" value="1"/>
</dbReference>
<protein>
    <submittedName>
        <fullName evidence="4">AarF/ABC1/UbiB kinase family protein</fullName>
    </submittedName>
</protein>
<dbReference type="OrthoDB" id="9795390at2"/>
<keyword evidence="2" id="KW-0812">Transmembrane</keyword>
<dbReference type="SUPFAM" id="SSF56112">
    <property type="entry name" value="Protein kinase-like (PK-like)"/>
    <property type="match status" value="1"/>
</dbReference>
<keyword evidence="2" id="KW-1133">Transmembrane helix</keyword>